<evidence type="ECO:0000313" key="1">
    <source>
        <dbReference type="EMBL" id="MFM2486849.1"/>
    </source>
</evidence>
<dbReference type="SUPFAM" id="SSF63992">
    <property type="entry name" value="Dipeptide transport protein"/>
    <property type="match status" value="1"/>
</dbReference>
<dbReference type="Gene3D" id="3.40.50.10780">
    <property type="entry name" value="Dipeptide transport protein"/>
    <property type="match status" value="1"/>
</dbReference>
<protein>
    <submittedName>
        <fullName evidence="1">M55 family metallopeptidase</fullName>
    </submittedName>
</protein>
<dbReference type="PIRSF" id="PIRSF015853">
    <property type="entry name" value="Pep_DppA"/>
    <property type="match status" value="1"/>
</dbReference>
<evidence type="ECO:0000313" key="2">
    <source>
        <dbReference type="Proteomes" id="UP001629953"/>
    </source>
</evidence>
<dbReference type="InterPro" id="IPR036177">
    <property type="entry name" value="Peptidase_M55_sf"/>
</dbReference>
<comment type="caution">
    <text evidence="1">The sequence shown here is derived from an EMBL/GenBank/DDBJ whole genome shotgun (WGS) entry which is preliminary data.</text>
</comment>
<dbReference type="Gene3D" id="3.30.1360.130">
    <property type="entry name" value="Dipeptide transport protein"/>
    <property type="match status" value="1"/>
</dbReference>
<keyword evidence="2" id="KW-1185">Reference proteome</keyword>
<dbReference type="InterPro" id="IPR027476">
    <property type="entry name" value="DppA_N"/>
</dbReference>
<dbReference type="InterPro" id="IPR007035">
    <property type="entry name" value="Peptidase_M55"/>
</dbReference>
<name>A0ABW9GC13_9GAMM</name>
<reference evidence="1 2" key="1">
    <citation type="journal article" date="2013" name="Int. J. Syst. Evol. Microbiol.">
        <title>Celerinatantimonas yamalensis sp. nov., a cold-adapted diazotrophic bacterium from a cold permafrost brine.</title>
        <authorList>
            <person name="Shcherbakova V."/>
            <person name="Chuvilskaya N."/>
            <person name="Rivkina E."/>
            <person name="Demidov N."/>
            <person name="Uchaeva V."/>
            <person name="Suetin S."/>
            <person name="Suzina N."/>
            <person name="Gilichinsky D."/>
        </authorList>
    </citation>
    <scope>NUCLEOTIDE SEQUENCE [LARGE SCALE GENOMIC DNA]</scope>
    <source>
        <strain evidence="1 2">C7</strain>
    </source>
</reference>
<proteinExistence type="predicted"/>
<gene>
    <name evidence="1" type="ORF">ABUE30_17595</name>
</gene>
<accession>A0ABW9GC13</accession>
<dbReference type="EMBL" id="JBEQCT010000012">
    <property type="protein sequence ID" value="MFM2486849.1"/>
    <property type="molecule type" value="Genomic_DNA"/>
</dbReference>
<dbReference type="RefSeq" id="WP_408625149.1">
    <property type="nucleotide sequence ID" value="NZ_JBEQCT010000012.1"/>
</dbReference>
<dbReference type="Pfam" id="PF04951">
    <property type="entry name" value="Peptidase_M55"/>
    <property type="match status" value="1"/>
</dbReference>
<organism evidence="1 2">
    <name type="scientific">Celerinatantimonas yamalensis</name>
    <dbReference type="NCBI Taxonomy" id="559956"/>
    <lineage>
        <taxon>Bacteria</taxon>
        <taxon>Pseudomonadati</taxon>
        <taxon>Pseudomonadota</taxon>
        <taxon>Gammaproteobacteria</taxon>
        <taxon>Celerinatantimonadaceae</taxon>
        <taxon>Celerinatantimonas</taxon>
    </lineage>
</organism>
<sequence length="273" mass="29035">MKIFISADIEGIAGVVSARQCAQGNGEYELARALMEGEVNAAIDGAFVGGASEVVVADSHGAMTNLRAANIDSRARLVQSKPRPLSMVEGIEQHAYDGLFCIGYHSGAGQAGVLAHTINGSAFFSVMINGEPMAEVDIYAAAAAEQQTPLWLVSGDHLFGQWVEHYYPSAKFACVKRAISTSAADSLSPDAAQRLIRAQAIEALRQAVPMLTSRISAPYQLQLTASKPVLADLFALIPHVEQLDARTVTYTSATMRELVSLLCAFSYLASTQA</sequence>
<dbReference type="Proteomes" id="UP001629953">
    <property type="component" value="Unassembled WGS sequence"/>
</dbReference>
<dbReference type="CDD" id="cd08663">
    <property type="entry name" value="DAP_dppA_1"/>
    <property type="match status" value="1"/>
</dbReference>